<dbReference type="Pfam" id="PF24986">
    <property type="entry name" value="PRC_RimM"/>
    <property type="match status" value="1"/>
</dbReference>
<comment type="domain">
    <text evidence="5">The PRC barrel domain binds ribosomal protein uS19.</text>
</comment>
<feature type="domain" description="Ribosome maturation factor RimM PRC barrel" evidence="7">
    <location>
        <begin position="103"/>
        <end position="168"/>
    </location>
</feature>
<keyword evidence="9" id="KW-1185">Reference proteome</keyword>
<keyword evidence="2 5" id="KW-0690">Ribosome biogenesis</keyword>
<comment type="subcellular location">
    <subcellularLocation>
        <location evidence="5">Cytoplasm</location>
    </subcellularLocation>
</comment>
<dbReference type="SUPFAM" id="SSF50346">
    <property type="entry name" value="PRC-barrel domain"/>
    <property type="match status" value="1"/>
</dbReference>
<comment type="subunit">
    <text evidence="5">Binds ribosomal protein uS19.</text>
</comment>
<evidence type="ECO:0000256" key="2">
    <source>
        <dbReference type="ARBA" id="ARBA00022517"/>
    </source>
</evidence>
<evidence type="ECO:0000259" key="7">
    <source>
        <dbReference type="Pfam" id="PF24986"/>
    </source>
</evidence>
<dbReference type="InterPro" id="IPR009000">
    <property type="entry name" value="Transl_B-barrel_sf"/>
</dbReference>
<evidence type="ECO:0000313" key="8">
    <source>
        <dbReference type="EMBL" id="GGC26703.1"/>
    </source>
</evidence>
<keyword evidence="1 5" id="KW-0963">Cytoplasm</keyword>
<dbReference type="Pfam" id="PF01782">
    <property type="entry name" value="RimM"/>
    <property type="match status" value="1"/>
</dbReference>
<evidence type="ECO:0000313" key="9">
    <source>
        <dbReference type="Proteomes" id="UP000597338"/>
    </source>
</evidence>
<dbReference type="NCBIfam" id="TIGR02273">
    <property type="entry name" value="16S_RimM"/>
    <property type="match status" value="1"/>
</dbReference>
<dbReference type="EMBL" id="BMIK01000005">
    <property type="protein sequence ID" value="GGC26703.1"/>
    <property type="molecule type" value="Genomic_DNA"/>
</dbReference>
<dbReference type="SUPFAM" id="SSF50447">
    <property type="entry name" value="Translation proteins"/>
    <property type="match status" value="1"/>
</dbReference>
<dbReference type="Gene3D" id="2.40.30.60">
    <property type="entry name" value="RimM"/>
    <property type="match status" value="1"/>
</dbReference>
<comment type="similarity">
    <text evidence="5">Belongs to the RimM family.</text>
</comment>
<dbReference type="HAMAP" id="MF_00014">
    <property type="entry name" value="Ribosome_mat_RimM"/>
    <property type="match status" value="1"/>
</dbReference>
<protein>
    <recommendedName>
        <fullName evidence="5">Ribosome maturation factor RimM</fullName>
    </recommendedName>
</protein>
<evidence type="ECO:0000256" key="5">
    <source>
        <dbReference type="HAMAP-Rule" id="MF_00014"/>
    </source>
</evidence>
<dbReference type="PANTHER" id="PTHR33692">
    <property type="entry name" value="RIBOSOME MATURATION FACTOR RIMM"/>
    <property type="match status" value="1"/>
</dbReference>
<name>A0ABQ1LS00_9SPHI</name>
<dbReference type="InterPro" id="IPR011961">
    <property type="entry name" value="RimM"/>
</dbReference>
<comment type="caution">
    <text evidence="8">The sequence shown here is derived from an EMBL/GenBank/DDBJ whole genome shotgun (WGS) entry which is preliminary data.</text>
</comment>
<dbReference type="InterPro" id="IPR011033">
    <property type="entry name" value="PRC_barrel-like_sf"/>
</dbReference>
<dbReference type="RefSeq" id="WP_188749866.1">
    <property type="nucleotide sequence ID" value="NZ_BMIK01000005.1"/>
</dbReference>
<dbReference type="Gene3D" id="2.30.30.240">
    <property type="entry name" value="PRC-barrel domain"/>
    <property type="match status" value="1"/>
</dbReference>
<reference evidence="9" key="1">
    <citation type="journal article" date="2019" name="Int. J. Syst. Evol. Microbiol.">
        <title>The Global Catalogue of Microorganisms (GCM) 10K type strain sequencing project: providing services to taxonomists for standard genome sequencing and annotation.</title>
        <authorList>
            <consortium name="The Broad Institute Genomics Platform"/>
            <consortium name="The Broad Institute Genome Sequencing Center for Infectious Disease"/>
            <person name="Wu L."/>
            <person name="Ma J."/>
        </authorList>
    </citation>
    <scope>NUCLEOTIDE SEQUENCE [LARGE SCALE GENOMIC DNA]</scope>
    <source>
        <strain evidence="9">CGMCC 1.15342</strain>
    </source>
</reference>
<dbReference type="Proteomes" id="UP000597338">
    <property type="component" value="Unassembled WGS sequence"/>
</dbReference>
<gene>
    <name evidence="5 8" type="primary">rimM</name>
    <name evidence="8" type="ORF">GCM10011386_18480</name>
</gene>
<comment type="function">
    <text evidence="5">An accessory protein needed during the final step in the assembly of 30S ribosomal subunit, possibly for assembly of the head region. Essential for efficient processing of 16S rRNA. May be needed both before and after RbfA during the maturation of 16S rRNA. It has affinity for free ribosomal 30S subunits but not for 70S ribosomes.</text>
</comment>
<evidence type="ECO:0000256" key="3">
    <source>
        <dbReference type="ARBA" id="ARBA00022552"/>
    </source>
</evidence>
<dbReference type="InterPro" id="IPR002676">
    <property type="entry name" value="RimM_N"/>
</dbReference>
<evidence type="ECO:0000259" key="6">
    <source>
        <dbReference type="Pfam" id="PF01782"/>
    </source>
</evidence>
<accession>A0ABQ1LS00</accession>
<organism evidence="8 9">
    <name type="scientific">Parapedobacter defluvii</name>
    <dbReference type="NCBI Taxonomy" id="2045106"/>
    <lineage>
        <taxon>Bacteria</taxon>
        <taxon>Pseudomonadati</taxon>
        <taxon>Bacteroidota</taxon>
        <taxon>Sphingobacteriia</taxon>
        <taxon>Sphingobacteriales</taxon>
        <taxon>Sphingobacteriaceae</taxon>
        <taxon>Parapedobacter</taxon>
    </lineage>
</organism>
<feature type="domain" description="RimM N-terminal" evidence="6">
    <location>
        <begin position="9"/>
        <end position="88"/>
    </location>
</feature>
<keyword evidence="4 5" id="KW-0143">Chaperone</keyword>
<evidence type="ECO:0000256" key="4">
    <source>
        <dbReference type="ARBA" id="ARBA00023186"/>
    </source>
</evidence>
<keyword evidence="3 5" id="KW-0698">rRNA processing</keyword>
<dbReference type="InterPro" id="IPR056792">
    <property type="entry name" value="PRC_RimM"/>
</dbReference>
<dbReference type="InterPro" id="IPR036976">
    <property type="entry name" value="RimM_N_sf"/>
</dbReference>
<dbReference type="PANTHER" id="PTHR33692:SF1">
    <property type="entry name" value="RIBOSOME MATURATION FACTOR RIMM"/>
    <property type="match status" value="1"/>
</dbReference>
<evidence type="ECO:0000256" key="1">
    <source>
        <dbReference type="ARBA" id="ARBA00022490"/>
    </source>
</evidence>
<sequence length="173" mass="20179">MELTDSFYIGYISKTRGLKGEVQLFFEFDDYEALEMDVLFLEMERKLVPFFVDSLKIHSNRTAYLFLEDVDHIDKAKALVRKKVYLPNNKLPQRNPDDFRIGDLKGFRVYDLTHGELGEIVEVHEYPQQFVAAVAYRGKELMFPLIEDLIVSIDQEGHRLQVNLPEGLVDVYS</sequence>
<proteinExistence type="inferred from homology"/>